<dbReference type="AlphaFoldDB" id="A0A9D4RRV8"/>
<reference evidence="1" key="2">
    <citation type="submission" date="2020-11" db="EMBL/GenBank/DDBJ databases">
        <authorList>
            <person name="McCartney M.A."/>
            <person name="Auch B."/>
            <person name="Kono T."/>
            <person name="Mallez S."/>
            <person name="Becker A."/>
            <person name="Gohl D.M."/>
            <person name="Silverstein K.A.T."/>
            <person name="Koren S."/>
            <person name="Bechman K.B."/>
            <person name="Herman A."/>
            <person name="Abrahante J.E."/>
            <person name="Garbe J."/>
        </authorList>
    </citation>
    <scope>NUCLEOTIDE SEQUENCE</scope>
    <source>
        <strain evidence="1">Duluth1</strain>
        <tissue evidence="1">Whole animal</tissue>
    </source>
</reference>
<protein>
    <recommendedName>
        <fullName evidence="3">AIG1-type G domain-containing protein</fullName>
    </recommendedName>
</protein>
<accession>A0A9D4RRV8</accession>
<evidence type="ECO:0000313" key="1">
    <source>
        <dbReference type="EMBL" id="KAH3876362.1"/>
    </source>
</evidence>
<dbReference type="InterPro" id="IPR027417">
    <property type="entry name" value="P-loop_NTPase"/>
</dbReference>
<dbReference type="Gene3D" id="3.40.50.300">
    <property type="entry name" value="P-loop containing nucleotide triphosphate hydrolases"/>
    <property type="match status" value="1"/>
</dbReference>
<gene>
    <name evidence="1" type="ORF">DPMN_000202</name>
</gene>
<comment type="caution">
    <text evidence="1">The sequence shown here is derived from an EMBL/GenBank/DDBJ whole genome shotgun (WGS) entry which is preliminary data.</text>
</comment>
<evidence type="ECO:0000313" key="2">
    <source>
        <dbReference type="Proteomes" id="UP000828390"/>
    </source>
</evidence>
<keyword evidence="2" id="KW-1185">Reference proteome</keyword>
<reference evidence="1" key="1">
    <citation type="journal article" date="2019" name="bioRxiv">
        <title>The Genome of the Zebra Mussel, Dreissena polymorpha: A Resource for Invasive Species Research.</title>
        <authorList>
            <person name="McCartney M.A."/>
            <person name="Auch B."/>
            <person name="Kono T."/>
            <person name="Mallez S."/>
            <person name="Zhang Y."/>
            <person name="Obille A."/>
            <person name="Becker A."/>
            <person name="Abrahante J.E."/>
            <person name="Garbe J."/>
            <person name="Badalamenti J.P."/>
            <person name="Herman A."/>
            <person name="Mangelson H."/>
            <person name="Liachko I."/>
            <person name="Sullivan S."/>
            <person name="Sone E.D."/>
            <person name="Koren S."/>
            <person name="Silverstein K.A.T."/>
            <person name="Beckman K.B."/>
            <person name="Gohl D.M."/>
        </authorList>
    </citation>
    <scope>NUCLEOTIDE SEQUENCE</scope>
    <source>
        <strain evidence="1">Duluth1</strain>
        <tissue evidence="1">Whole animal</tissue>
    </source>
</reference>
<evidence type="ECO:0008006" key="3">
    <source>
        <dbReference type="Google" id="ProtNLM"/>
    </source>
</evidence>
<name>A0A9D4RRV8_DREPO</name>
<dbReference type="EMBL" id="JAIWYP010000001">
    <property type="protein sequence ID" value="KAH3876362.1"/>
    <property type="molecule type" value="Genomic_DNA"/>
</dbReference>
<organism evidence="1 2">
    <name type="scientific">Dreissena polymorpha</name>
    <name type="common">Zebra mussel</name>
    <name type="synonym">Mytilus polymorpha</name>
    <dbReference type="NCBI Taxonomy" id="45954"/>
    <lineage>
        <taxon>Eukaryota</taxon>
        <taxon>Metazoa</taxon>
        <taxon>Spiralia</taxon>
        <taxon>Lophotrochozoa</taxon>
        <taxon>Mollusca</taxon>
        <taxon>Bivalvia</taxon>
        <taxon>Autobranchia</taxon>
        <taxon>Heteroconchia</taxon>
        <taxon>Euheterodonta</taxon>
        <taxon>Imparidentia</taxon>
        <taxon>Neoheterodontei</taxon>
        <taxon>Myida</taxon>
        <taxon>Dreissenoidea</taxon>
        <taxon>Dreissenidae</taxon>
        <taxon>Dreissena</taxon>
    </lineage>
</organism>
<proteinExistence type="predicted"/>
<dbReference type="Proteomes" id="UP000828390">
    <property type="component" value="Unassembled WGS sequence"/>
</dbReference>
<sequence length="141" mass="16280">MVETAELFFKFFGKGVDAYAFLIVTYMETEEEMRKYIHGGETNPDDEGEKAFKVLRKRCQDKMLFIDNNASKNDKEQMVLNILTAIDTANGKSSRPYFQNRLTREIDKRATDFYQTHVRGLGSKRSTEGNHISCVLLTFAF</sequence>